<organism evidence="1 2">
    <name type="scientific">Desulfosporosinus metallidurans</name>
    <dbReference type="NCBI Taxonomy" id="1888891"/>
    <lineage>
        <taxon>Bacteria</taxon>
        <taxon>Bacillati</taxon>
        <taxon>Bacillota</taxon>
        <taxon>Clostridia</taxon>
        <taxon>Eubacteriales</taxon>
        <taxon>Desulfitobacteriaceae</taxon>
        <taxon>Desulfosporosinus</taxon>
    </lineage>
</organism>
<dbReference type="OrthoDB" id="1797662at2"/>
<accession>A0A1Q8QE24</accession>
<protein>
    <submittedName>
        <fullName evidence="1">Uncharacterized protein</fullName>
    </submittedName>
</protein>
<keyword evidence="2" id="KW-1185">Reference proteome</keyword>
<dbReference type="EMBL" id="MLBF01000108">
    <property type="protein sequence ID" value="OLN25597.1"/>
    <property type="molecule type" value="Genomic_DNA"/>
</dbReference>
<dbReference type="AlphaFoldDB" id="A0A1Q8QE24"/>
<sequence length="118" mass="12973">MPDSRPNANLWGNIISCGEIALGIYEIVGDKSKGIMMSKADAEKILPEAVAARGEPEGENLCFTDELSTSLVGDELVRQGLITDPDFIARQEALKQLDDAEYDTGFEAFNEIEFELEM</sequence>
<proteinExistence type="predicted"/>
<gene>
    <name evidence="1" type="ORF">DSOL_5285</name>
</gene>
<reference evidence="1 2" key="1">
    <citation type="submission" date="2016-09" db="EMBL/GenBank/DDBJ databases">
        <title>Complete genome of Desulfosporosinus sp. OL.</title>
        <authorList>
            <person name="Mardanov A."/>
            <person name="Beletsky A."/>
            <person name="Panova A."/>
            <person name="Karnachuk O."/>
            <person name="Ravin N."/>
        </authorList>
    </citation>
    <scope>NUCLEOTIDE SEQUENCE [LARGE SCALE GENOMIC DNA]</scope>
    <source>
        <strain evidence="1 2">OL</strain>
    </source>
</reference>
<dbReference type="Proteomes" id="UP000186102">
    <property type="component" value="Unassembled WGS sequence"/>
</dbReference>
<dbReference type="STRING" id="1888891.DSOL_5285"/>
<comment type="caution">
    <text evidence="1">The sequence shown here is derived from an EMBL/GenBank/DDBJ whole genome shotgun (WGS) entry which is preliminary data.</text>
</comment>
<evidence type="ECO:0000313" key="1">
    <source>
        <dbReference type="EMBL" id="OLN25597.1"/>
    </source>
</evidence>
<name>A0A1Q8QE24_9FIRM</name>
<dbReference type="RefSeq" id="WP_075367504.1">
    <property type="nucleotide sequence ID" value="NZ_MLBF01000108.1"/>
</dbReference>
<evidence type="ECO:0000313" key="2">
    <source>
        <dbReference type="Proteomes" id="UP000186102"/>
    </source>
</evidence>